<keyword evidence="4" id="KW-1133">Transmembrane helix</keyword>
<dbReference type="Pfam" id="PF00258">
    <property type="entry name" value="Flavodoxin_1"/>
    <property type="match status" value="1"/>
</dbReference>
<dbReference type="InterPro" id="IPR008254">
    <property type="entry name" value="Flavodoxin/NO_synth"/>
</dbReference>
<dbReference type="GO" id="GO:0005829">
    <property type="term" value="C:cytosol"/>
    <property type="evidence" value="ECO:0007669"/>
    <property type="project" value="TreeGrafter"/>
</dbReference>
<dbReference type="RefSeq" id="WP_090211275.1">
    <property type="nucleotide sequence ID" value="NZ_LT629780.1"/>
</dbReference>
<evidence type="ECO:0000256" key="4">
    <source>
        <dbReference type="SAM" id="Phobius"/>
    </source>
</evidence>
<feature type="transmembrane region" description="Helical" evidence="4">
    <location>
        <begin position="162"/>
        <end position="186"/>
    </location>
</feature>
<keyword evidence="2" id="KW-0288">FMN</keyword>
<dbReference type="Gene3D" id="3.40.50.360">
    <property type="match status" value="1"/>
</dbReference>
<dbReference type="SUPFAM" id="SSF52343">
    <property type="entry name" value="Ferredoxin reductase-like, C-terminal NADP-linked domain"/>
    <property type="match status" value="1"/>
</dbReference>
<feature type="domain" description="Flavodoxin-like" evidence="5">
    <location>
        <begin position="334"/>
        <end position="470"/>
    </location>
</feature>
<dbReference type="PANTHER" id="PTHR19384">
    <property type="entry name" value="NITRIC OXIDE SYNTHASE-RELATED"/>
    <property type="match status" value="1"/>
</dbReference>
<feature type="domain" description="FAD-binding FR-type" evidence="6">
    <location>
        <begin position="486"/>
        <end position="603"/>
    </location>
</feature>
<feature type="transmembrane region" description="Helical" evidence="4">
    <location>
        <begin position="121"/>
        <end position="142"/>
    </location>
</feature>
<dbReference type="PROSITE" id="PS50902">
    <property type="entry name" value="FLAVODOXIN_LIKE"/>
    <property type="match status" value="1"/>
</dbReference>
<dbReference type="InterPro" id="IPR029039">
    <property type="entry name" value="Flavoprotein-like_sf"/>
</dbReference>
<dbReference type="EMBL" id="LT629780">
    <property type="protein sequence ID" value="SDT87279.1"/>
    <property type="molecule type" value="Genomic_DNA"/>
</dbReference>
<organism evidence="7 8">
    <name type="scientific">Geopseudomonas guangdongensis</name>
    <dbReference type="NCBI Taxonomy" id="1245526"/>
    <lineage>
        <taxon>Bacteria</taxon>
        <taxon>Pseudomonadati</taxon>
        <taxon>Pseudomonadota</taxon>
        <taxon>Gammaproteobacteria</taxon>
        <taxon>Pseudomonadales</taxon>
        <taxon>Pseudomonadaceae</taxon>
        <taxon>Geopseudomonas</taxon>
    </lineage>
</organism>
<evidence type="ECO:0000256" key="1">
    <source>
        <dbReference type="ARBA" id="ARBA00022630"/>
    </source>
</evidence>
<dbReference type="GO" id="GO:0010181">
    <property type="term" value="F:FMN binding"/>
    <property type="evidence" value="ECO:0007669"/>
    <property type="project" value="InterPro"/>
</dbReference>
<dbReference type="InterPro" id="IPR005625">
    <property type="entry name" value="PepSY-ass_TM"/>
</dbReference>
<dbReference type="PANTHER" id="PTHR19384:SF17">
    <property type="entry name" value="NADPH--CYTOCHROME P450 REDUCTASE"/>
    <property type="match status" value="1"/>
</dbReference>
<accession>A0A1H2DWX5</accession>
<dbReference type="GO" id="GO:0016655">
    <property type="term" value="F:oxidoreductase activity, acting on NAD(P)H, quinone or similar compound as acceptor"/>
    <property type="evidence" value="ECO:0007669"/>
    <property type="project" value="UniProtKB-ARBA"/>
</dbReference>
<dbReference type="PROSITE" id="PS51384">
    <property type="entry name" value="FAD_FR"/>
    <property type="match status" value="1"/>
</dbReference>
<evidence type="ECO:0000259" key="5">
    <source>
        <dbReference type="PROSITE" id="PS50902"/>
    </source>
</evidence>
<name>A0A1H2DWX5_9GAMM</name>
<evidence type="ECO:0000313" key="7">
    <source>
        <dbReference type="EMBL" id="SDT87279.1"/>
    </source>
</evidence>
<dbReference type="Pfam" id="PF03929">
    <property type="entry name" value="PepSY_TM"/>
    <property type="match status" value="1"/>
</dbReference>
<dbReference type="InterPro" id="IPR017927">
    <property type="entry name" value="FAD-bd_FR_type"/>
</dbReference>
<dbReference type="STRING" id="1245526.SAMN05216580_0075"/>
<sequence length="739" mass="78893">MNRRLHLLTSLLLGALLLVSAATGLVLSGASLSEQFGQLDAPGDSVAVVAERVSQHLPNVERLERSANGTLLATLGGDVEEPVHVVDPATGADLGPYAPSATLEWLRDLHRELLLGSTGRWLSGLAALALALLAISGAILLARRLGGWRRLLTPIRAGQGMLHWHTVIARWTLPGLAVLALSGLYLSATSLGLLGDGADNEPAWPEGIQATPHLPLGSLAALRQVELPQLRELEFPSAADDIHYLGVRTASGSGFVNAASGQWISFQRNGAAQNLFETAYALHTGEGMPLWSMVLAGLSLSTLFLGGSGLLGWWQRRSRAGVQDQGVPADEARAVILVGSQGGSTWTYARQLQAQLEAAGWPVHVAAMNAVQDDYPQARCLLLLAATYGDGQAPDSAAQFLGRLAEVRWPARGLPVAVLGFGDRQFPRFCAYAEAVEQALLQRGCQPLLPLQRVDRQASGELNAWAGQLGECLGTPLRLQSALLASSAVRLTLQERQCYSERGGQPAAVLRFSVAPGSTRFAPGDLLAIRPLDTAAVDTAQADASQKDTAPRLYSIASAADDGFVEICVRRHPQGLCSSYLHDLQPGAELAASLQPHPGFRPQAGEHPVLLIGAGVGVAPLIGFVRRNESRRPIQLYWGGRHASDQLYGEELRQCLADGRLQRLQRAFSEGPTPAYVQDRLREDGASIRALLQQGAQVLVCGSREMAAGVRAVLETLLAEMGSNLDQLKAQGRFREDVY</sequence>
<dbReference type="SUPFAM" id="SSF63380">
    <property type="entry name" value="Riboflavin synthase domain-like"/>
    <property type="match status" value="1"/>
</dbReference>
<dbReference type="Gene3D" id="3.40.50.80">
    <property type="entry name" value="Nucleotide-binding domain of ferredoxin-NADP reductase (FNR) module"/>
    <property type="match status" value="1"/>
</dbReference>
<dbReference type="InterPro" id="IPR001433">
    <property type="entry name" value="OxRdtase_FAD/NAD-bd"/>
</dbReference>
<dbReference type="Proteomes" id="UP000243063">
    <property type="component" value="Chromosome I"/>
</dbReference>
<dbReference type="InterPro" id="IPR001709">
    <property type="entry name" value="Flavoprot_Pyr_Nucl_cyt_Rdtase"/>
</dbReference>
<protein>
    <recommendedName>
        <fullName evidence="3">NADPH--hemoprotein reductase</fullName>
        <ecNumber evidence="3">1.6.2.4</ecNumber>
    </recommendedName>
</protein>
<dbReference type="InterPro" id="IPR017938">
    <property type="entry name" value="Riboflavin_synthase-like_b-brl"/>
</dbReference>
<dbReference type="GO" id="GO:0004783">
    <property type="term" value="F:sulfite reductase (NADPH) activity"/>
    <property type="evidence" value="ECO:0007669"/>
    <property type="project" value="TreeGrafter"/>
</dbReference>
<dbReference type="InterPro" id="IPR039261">
    <property type="entry name" value="FNR_nucleotide-bd"/>
</dbReference>
<evidence type="ECO:0000256" key="3">
    <source>
        <dbReference type="ARBA" id="ARBA00023797"/>
    </source>
</evidence>
<keyword evidence="8" id="KW-1185">Reference proteome</keyword>
<proteinExistence type="predicted"/>
<dbReference type="AlphaFoldDB" id="A0A1H2DWX5"/>
<dbReference type="PRINTS" id="PR00371">
    <property type="entry name" value="FPNCR"/>
</dbReference>
<dbReference type="SUPFAM" id="SSF52218">
    <property type="entry name" value="Flavoproteins"/>
    <property type="match status" value="1"/>
</dbReference>
<dbReference type="OrthoDB" id="9816402at2"/>
<evidence type="ECO:0000313" key="8">
    <source>
        <dbReference type="Proteomes" id="UP000243063"/>
    </source>
</evidence>
<dbReference type="GO" id="GO:0050660">
    <property type="term" value="F:flavin adenine dinucleotide binding"/>
    <property type="evidence" value="ECO:0007669"/>
    <property type="project" value="TreeGrafter"/>
</dbReference>
<gene>
    <name evidence="7" type="ORF">SAMN05216580_0075</name>
</gene>
<keyword evidence="4" id="KW-0812">Transmembrane</keyword>
<keyword evidence="1" id="KW-0285">Flavoprotein</keyword>
<evidence type="ECO:0000259" key="6">
    <source>
        <dbReference type="PROSITE" id="PS51384"/>
    </source>
</evidence>
<evidence type="ECO:0000256" key="2">
    <source>
        <dbReference type="ARBA" id="ARBA00022643"/>
    </source>
</evidence>
<reference evidence="8" key="1">
    <citation type="submission" date="2016-10" db="EMBL/GenBank/DDBJ databases">
        <authorList>
            <person name="Varghese N."/>
            <person name="Submissions S."/>
        </authorList>
    </citation>
    <scope>NUCLEOTIDE SEQUENCE [LARGE SCALE GENOMIC DNA]</scope>
    <source>
        <strain evidence="8">CCTCC 2012022</strain>
    </source>
</reference>
<dbReference type="Pfam" id="PF00175">
    <property type="entry name" value="NAD_binding_1"/>
    <property type="match status" value="1"/>
</dbReference>
<dbReference type="EC" id="1.6.2.4" evidence="3"/>
<keyword evidence="4" id="KW-0472">Membrane</keyword>
<dbReference type="Gene3D" id="2.40.30.10">
    <property type="entry name" value="Translation factors"/>
    <property type="match status" value="1"/>
</dbReference>